<dbReference type="Gene3D" id="3.40.50.720">
    <property type="entry name" value="NAD(P)-binding Rossmann-like Domain"/>
    <property type="match status" value="1"/>
</dbReference>
<evidence type="ECO:0000256" key="1">
    <source>
        <dbReference type="SAM" id="MobiDB-lite"/>
    </source>
</evidence>
<protein>
    <recommendedName>
        <fullName evidence="2">NAD(P)-binding domain-containing protein</fullName>
    </recommendedName>
</protein>
<sequence>MICLQAQSLQTVGQSHQRHKLCGQRITSNTGSLCAPQQRLHVFRRVSRERKGKSAGRCSICVRAAGGIGGIFGGSYGEIFVAGAAGQLGVRVVLQLIDAGFKVVAGVPDLEEAQAQLNFAKTYELIKKDNLSKLRLAEVDLGNEGSLASEMSRGGQVLVVVADAPVGKKADTRLGSRALAAAKEAGAGRFVLITPQGGAASGGGLLGIFNLGGGGSGGQSRLEKEVVSSGMDYVIVRHAKNDFSSARQNEKEAVKLQLGPAGSLPSRARYQPIQVAAATAAALQQASGNVILEAWSDSDAPSMPVAELLSSVLESATTEQEAPAASEPEPEEESSPEPESGLFGLGGSPAKSSGQNGAVPEEEPAAGGLFGTRSVRASKRNTKAADEPQSKRGGGLGGLLSGAKQEAQQVQPDGKSARKAAARAQKATTALAKKAGRKAGDRPGTAVDTEESGSSWLSLLGINQKTSYADDE</sequence>
<dbReference type="Proteomes" id="UP001485043">
    <property type="component" value="Unassembled WGS sequence"/>
</dbReference>
<dbReference type="PANTHER" id="PTHR47711:SF2">
    <property type="entry name" value="PROTEIN PLASTID TRANSCRIPTIONALLY ACTIVE 16, CHLOROPLASTIC"/>
    <property type="match status" value="1"/>
</dbReference>
<dbReference type="Pfam" id="PF13460">
    <property type="entry name" value="NAD_binding_10"/>
    <property type="match status" value="1"/>
</dbReference>
<feature type="compositionally biased region" description="Low complexity" evidence="1">
    <location>
        <begin position="422"/>
        <end position="433"/>
    </location>
</feature>
<evidence type="ECO:0000313" key="3">
    <source>
        <dbReference type="EMBL" id="KAK9867559.1"/>
    </source>
</evidence>
<dbReference type="InterPro" id="IPR016040">
    <property type="entry name" value="NAD(P)-bd_dom"/>
</dbReference>
<dbReference type="EMBL" id="JALJOV010000079">
    <property type="protein sequence ID" value="KAK9867559.1"/>
    <property type="molecule type" value="Genomic_DNA"/>
</dbReference>
<accession>A0AAW1TDF4</accession>
<name>A0AAW1TDF4_9CHLO</name>
<evidence type="ECO:0000259" key="2">
    <source>
        <dbReference type="Pfam" id="PF13460"/>
    </source>
</evidence>
<evidence type="ECO:0000313" key="4">
    <source>
        <dbReference type="Proteomes" id="UP001485043"/>
    </source>
</evidence>
<feature type="compositionally biased region" description="Low complexity" evidence="1">
    <location>
        <begin position="314"/>
        <end position="327"/>
    </location>
</feature>
<keyword evidence="4" id="KW-1185">Reference proteome</keyword>
<feature type="region of interest" description="Disordered" evidence="1">
    <location>
        <begin position="314"/>
        <end position="455"/>
    </location>
</feature>
<reference evidence="3 4" key="1">
    <citation type="journal article" date="2024" name="Nat. Commun.">
        <title>Phylogenomics reveals the evolutionary origins of lichenization in chlorophyte algae.</title>
        <authorList>
            <person name="Puginier C."/>
            <person name="Libourel C."/>
            <person name="Otte J."/>
            <person name="Skaloud P."/>
            <person name="Haon M."/>
            <person name="Grisel S."/>
            <person name="Petersen M."/>
            <person name="Berrin J.G."/>
            <person name="Delaux P.M."/>
            <person name="Dal Grande F."/>
            <person name="Keller J."/>
        </authorList>
    </citation>
    <scope>NUCLEOTIDE SEQUENCE [LARGE SCALE GENOMIC DNA]</scope>
    <source>
        <strain evidence="3 4">SAG 2523</strain>
    </source>
</reference>
<dbReference type="InterPro" id="IPR036291">
    <property type="entry name" value="NAD(P)-bd_dom_sf"/>
</dbReference>
<organism evidence="3 4">
    <name type="scientific">Apatococcus fuscideae</name>
    <dbReference type="NCBI Taxonomy" id="2026836"/>
    <lineage>
        <taxon>Eukaryota</taxon>
        <taxon>Viridiplantae</taxon>
        <taxon>Chlorophyta</taxon>
        <taxon>core chlorophytes</taxon>
        <taxon>Trebouxiophyceae</taxon>
        <taxon>Chlorellales</taxon>
        <taxon>Chlorellaceae</taxon>
        <taxon>Apatococcus</taxon>
    </lineage>
</organism>
<proteinExistence type="predicted"/>
<gene>
    <name evidence="3" type="ORF">WJX84_011039</name>
</gene>
<dbReference type="AlphaFoldDB" id="A0AAW1TDF4"/>
<dbReference type="PANTHER" id="PTHR47711">
    <property type="entry name" value="PROTEIN PLASTID TRANSCRIPTIONALLY ACTIVE 16, CHLOROPLASTIC"/>
    <property type="match status" value="1"/>
</dbReference>
<comment type="caution">
    <text evidence="3">The sequence shown here is derived from an EMBL/GenBank/DDBJ whole genome shotgun (WGS) entry which is preliminary data.</text>
</comment>
<feature type="domain" description="NAD(P)-binding" evidence="2">
    <location>
        <begin position="83"/>
        <end position="285"/>
    </location>
</feature>
<dbReference type="SUPFAM" id="SSF51735">
    <property type="entry name" value="NAD(P)-binding Rossmann-fold domains"/>
    <property type="match status" value="1"/>
</dbReference>